<dbReference type="Proteomes" id="UP000481252">
    <property type="component" value="Unassembled WGS sequence"/>
</dbReference>
<organism evidence="1 2">
    <name type="scientific">Mesorhizobium zhangyense</name>
    <dbReference type="NCBI Taxonomy" id="1776730"/>
    <lineage>
        <taxon>Bacteria</taxon>
        <taxon>Pseudomonadati</taxon>
        <taxon>Pseudomonadota</taxon>
        <taxon>Alphaproteobacteria</taxon>
        <taxon>Hyphomicrobiales</taxon>
        <taxon>Phyllobacteriaceae</taxon>
        <taxon>Mesorhizobium</taxon>
    </lineage>
</organism>
<protein>
    <recommendedName>
        <fullName evidence="3">DUF2163 domain-containing protein</fullName>
    </recommendedName>
</protein>
<evidence type="ECO:0000313" key="1">
    <source>
        <dbReference type="EMBL" id="NGN45186.1"/>
    </source>
</evidence>
<dbReference type="RefSeq" id="WP_165121558.1">
    <property type="nucleotide sequence ID" value="NZ_JAAKZG010000028.1"/>
</dbReference>
<name>A0A7C9VE54_9HYPH</name>
<accession>A0A7C9VE54</accession>
<reference evidence="1 2" key="1">
    <citation type="submission" date="2020-02" db="EMBL/GenBank/DDBJ databases">
        <title>Genome sequence of the type strain CGMCC 1.15528 of Mesorhizobium zhangyense.</title>
        <authorList>
            <person name="Gao J."/>
            <person name="Sun J."/>
        </authorList>
    </citation>
    <scope>NUCLEOTIDE SEQUENCE [LARGE SCALE GENOMIC DNA]</scope>
    <source>
        <strain evidence="1 2">CGMCC 1.15528</strain>
    </source>
</reference>
<keyword evidence="2" id="KW-1185">Reference proteome</keyword>
<dbReference type="EMBL" id="JAAKZG010000028">
    <property type="protein sequence ID" value="NGN45186.1"/>
    <property type="molecule type" value="Genomic_DNA"/>
</dbReference>
<gene>
    <name evidence="1" type="ORF">G6N74_29470</name>
</gene>
<evidence type="ECO:0000313" key="2">
    <source>
        <dbReference type="Proteomes" id="UP000481252"/>
    </source>
</evidence>
<sequence length="227" mass="24662">MRNISAANLAALQARALVARDFLWITARDRDTGATFPYGFWSDVGDVSAPVLNPNTGLSVTRNFEGSGTLIQISDIPLVSNLTIQNVTIQMSQLDPAVENIVRGYDLKQAGVEIYRGLLSLETRQIVAPAFCRFVGFVDTVEITTPKENDVGSIVLTCASHTQEMTRGNPDTRSNDSQKLRGATDDFFADVTVVGEQEHFWGRQKGKISASAPTRKMTGVVLSGVPN</sequence>
<comment type="caution">
    <text evidence="1">The sequence shown here is derived from an EMBL/GenBank/DDBJ whole genome shotgun (WGS) entry which is preliminary data.</text>
</comment>
<dbReference type="AlphaFoldDB" id="A0A7C9VE54"/>
<proteinExistence type="predicted"/>
<evidence type="ECO:0008006" key="3">
    <source>
        <dbReference type="Google" id="ProtNLM"/>
    </source>
</evidence>